<evidence type="ECO:0000313" key="1">
    <source>
        <dbReference type="EMBL" id="CAG8663740.1"/>
    </source>
</evidence>
<keyword evidence="2" id="KW-1185">Reference proteome</keyword>
<sequence>MITVAGNLTSIAPLIAKIPNYSAFNNALRANILKSKMARKYTNIPAQYLTGTNIDTSAHFIVANGDANILGLFKSYLSREHYTWMKITNLGGSIPNQISQTSTVNIQNKSHSDSNSISQAELNTLQSQQKQLDFSNYLRVPNKYMPERPSDEYGVNSEKFIHCDLINPTSSASQIIESLANNLYKKVSNMFSAKTVQSKKNIEVDSDEELADRIGKLSINKTLLKGFEAEVHAVIKSSKHCCSNCNRTKHNSQPKSHKKSKSKQTVLEQTIHKIIQSELKDILLLLLQKLNFNNEKLYHIQDNIYREPAPEISNSDEDETLDDPMEIDFYLKISTMILDSRAETEIVTEDIVKHINRKIDRSVKYDLSGIATIPIESIDGSHNEDTITSKPLISDQILQKVDSNKDDSILLEEWHAPAVINEHKQIQNKNTNLISHNAQKDIFIVKSKAENIMKSKKIKSLEFMIKILKNKLSSVQKDVILIQNNLLKKESKILSLKSKIVEIEHKLALKVSELECLKSEAILNSILGRNNEKNITKSNDISAVIELSKNLRQYFVCRKSMN</sequence>
<reference evidence="1" key="1">
    <citation type="submission" date="2021-06" db="EMBL/GenBank/DDBJ databases">
        <authorList>
            <person name="Kallberg Y."/>
            <person name="Tangrot J."/>
            <person name="Rosling A."/>
        </authorList>
    </citation>
    <scope>NUCLEOTIDE SEQUENCE</scope>
    <source>
        <strain evidence="1">FL966</strain>
    </source>
</reference>
<proteinExistence type="predicted"/>
<comment type="caution">
    <text evidence="1">The sequence shown here is derived from an EMBL/GenBank/DDBJ whole genome shotgun (WGS) entry which is preliminary data.</text>
</comment>
<evidence type="ECO:0000313" key="2">
    <source>
        <dbReference type="Proteomes" id="UP000789759"/>
    </source>
</evidence>
<dbReference type="OrthoDB" id="2404201at2759"/>
<organism evidence="1 2">
    <name type="scientific">Cetraspora pellucida</name>
    <dbReference type="NCBI Taxonomy" id="1433469"/>
    <lineage>
        <taxon>Eukaryota</taxon>
        <taxon>Fungi</taxon>
        <taxon>Fungi incertae sedis</taxon>
        <taxon>Mucoromycota</taxon>
        <taxon>Glomeromycotina</taxon>
        <taxon>Glomeromycetes</taxon>
        <taxon>Diversisporales</taxon>
        <taxon>Gigasporaceae</taxon>
        <taxon>Cetraspora</taxon>
    </lineage>
</organism>
<dbReference type="EMBL" id="CAJVQA010007913">
    <property type="protein sequence ID" value="CAG8663740.1"/>
    <property type="molecule type" value="Genomic_DNA"/>
</dbReference>
<dbReference type="AlphaFoldDB" id="A0A9N9E7H1"/>
<protein>
    <submittedName>
        <fullName evidence="1">3432_t:CDS:1</fullName>
    </submittedName>
</protein>
<gene>
    <name evidence="1" type="ORF">CPELLU_LOCUS9927</name>
</gene>
<accession>A0A9N9E7H1</accession>
<name>A0A9N9E7H1_9GLOM</name>
<dbReference type="Proteomes" id="UP000789759">
    <property type="component" value="Unassembled WGS sequence"/>
</dbReference>